<dbReference type="EMBL" id="LAZR01068427">
    <property type="protein sequence ID" value="KKK49658.1"/>
    <property type="molecule type" value="Genomic_DNA"/>
</dbReference>
<protein>
    <submittedName>
        <fullName evidence="1">Uncharacterized protein</fullName>
    </submittedName>
</protein>
<organism evidence="1">
    <name type="scientific">marine sediment metagenome</name>
    <dbReference type="NCBI Taxonomy" id="412755"/>
    <lineage>
        <taxon>unclassified sequences</taxon>
        <taxon>metagenomes</taxon>
        <taxon>ecological metagenomes</taxon>
    </lineage>
</organism>
<comment type="caution">
    <text evidence="1">The sequence shown here is derived from an EMBL/GenBank/DDBJ whole genome shotgun (WGS) entry which is preliminary data.</text>
</comment>
<feature type="non-terminal residue" evidence="1">
    <location>
        <position position="1"/>
    </location>
</feature>
<accession>A0A0F8VZ63</accession>
<gene>
    <name evidence="1" type="ORF">LCGC14_3132860</name>
</gene>
<sequence>REGYPDDLAKDMLSQAGLKVVQSQ</sequence>
<reference evidence="1" key="1">
    <citation type="journal article" date="2015" name="Nature">
        <title>Complex archaea that bridge the gap between prokaryotes and eukaryotes.</title>
        <authorList>
            <person name="Spang A."/>
            <person name="Saw J.H."/>
            <person name="Jorgensen S.L."/>
            <person name="Zaremba-Niedzwiedzka K."/>
            <person name="Martijn J."/>
            <person name="Lind A.E."/>
            <person name="van Eijk R."/>
            <person name="Schleper C."/>
            <person name="Guy L."/>
            <person name="Ettema T.J."/>
        </authorList>
    </citation>
    <scope>NUCLEOTIDE SEQUENCE</scope>
</reference>
<name>A0A0F8VZ63_9ZZZZ</name>
<proteinExistence type="predicted"/>
<dbReference type="AlphaFoldDB" id="A0A0F8VZ63"/>
<evidence type="ECO:0000313" key="1">
    <source>
        <dbReference type="EMBL" id="KKK49658.1"/>
    </source>
</evidence>